<dbReference type="InterPro" id="IPR026928">
    <property type="entry name" value="FAX/IsoI-like"/>
</dbReference>
<dbReference type="InterPro" id="IPR036249">
    <property type="entry name" value="Thioredoxin-like_sf"/>
</dbReference>
<organism evidence="6">
    <name type="scientific">Thelazia callipaeda</name>
    <name type="common">Oriental eyeworm</name>
    <name type="synonym">Parasitic nematode</name>
    <dbReference type="NCBI Taxonomy" id="103827"/>
    <lineage>
        <taxon>Eukaryota</taxon>
        <taxon>Metazoa</taxon>
        <taxon>Ecdysozoa</taxon>
        <taxon>Nematoda</taxon>
        <taxon>Chromadorea</taxon>
        <taxon>Rhabditida</taxon>
        <taxon>Spirurina</taxon>
        <taxon>Spiruromorpha</taxon>
        <taxon>Thelazioidea</taxon>
        <taxon>Thelaziidae</taxon>
        <taxon>Thelazia</taxon>
    </lineage>
</organism>
<evidence type="ECO:0000313" key="6">
    <source>
        <dbReference type="WBParaSite" id="TCLT_0000421801-mRNA-1"/>
    </source>
</evidence>
<dbReference type="PANTHER" id="PTHR12289:SF32">
    <property type="entry name" value="GST_C_6 DOMAIN-CONTAINING PROTEIN"/>
    <property type="match status" value="1"/>
</dbReference>
<dbReference type="SFLD" id="SFLDG01180">
    <property type="entry name" value="SUF1"/>
    <property type="match status" value="1"/>
</dbReference>
<reference evidence="4 5" key="2">
    <citation type="submission" date="2018-11" db="EMBL/GenBank/DDBJ databases">
        <authorList>
            <consortium name="Pathogen Informatics"/>
        </authorList>
    </citation>
    <scope>NUCLEOTIDE SEQUENCE [LARGE SCALE GENOMIC DNA]</scope>
</reference>
<dbReference type="GO" id="GO:0005737">
    <property type="term" value="C:cytoplasm"/>
    <property type="evidence" value="ECO:0007669"/>
    <property type="project" value="TreeGrafter"/>
</dbReference>
<dbReference type="InterPro" id="IPR033468">
    <property type="entry name" value="Metaxin_GST"/>
</dbReference>
<evidence type="ECO:0000259" key="3">
    <source>
        <dbReference type="Pfam" id="PF17172"/>
    </source>
</evidence>
<dbReference type="OrthoDB" id="5809458at2759"/>
<dbReference type="Proteomes" id="UP000276776">
    <property type="component" value="Unassembled WGS sequence"/>
</dbReference>
<feature type="domain" description="Metaxin glutathione S-transferase" evidence="2">
    <location>
        <begin position="205"/>
        <end position="266"/>
    </location>
</feature>
<dbReference type="InterPro" id="IPR040079">
    <property type="entry name" value="Glutathione_S-Trfase"/>
</dbReference>
<keyword evidence="5" id="KW-1185">Reference proteome</keyword>
<accession>A0A0N5CV90</accession>
<dbReference type="OMA" id="WKENVVY"/>
<proteinExistence type="inferred from homology"/>
<name>A0A0N5CV90_THECL</name>
<dbReference type="STRING" id="103827.A0A0N5CV90"/>
<evidence type="ECO:0000313" key="5">
    <source>
        <dbReference type="Proteomes" id="UP000276776"/>
    </source>
</evidence>
<reference evidence="6" key="1">
    <citation type="submission" date="2017-02" db="UniProtKB">
        <authorList>
            <consortium name="WormBaseParasite"/>
        </authorList>
    </citation>
    <scope>IDENTIFICATION</scope>
</reference>
<gene>
    <name evidence="4" type="ORF">TCLT_LOCUS4207</name>
</gene>
<dbReference type="WBParaSite" id="TCLT_0000421801-mRNA-1">
    <property type="protein sequence ID" value="TCLT_0000421801-mRNA-1"/>
    <property type="gene ID" value="TCLT_0000421801"/>
</dbReference>
<evidence type="ECO:0000256" key="1">
    <source>
        <dbReference type="ARBA" id="ARBA00006475"/>
    </source>
</evidence>
<dbReference type="PANTHER" id="PTHR12289">
    <property type="entry name" value="METAXIN RELATED"/>
    <property type="match status" value="1"/>
</dbReference>
<dbReference type="CDD" id="cd03193">
    <property type="entry name" value="GST_C_Metaxin"/>
    <property type="match status" value="1"/>
</dbReference>
<dbReference type="Pfam" id="PF17171">
    <property type="entry name" value="GST_C_6"/>
    <property type="match status" value="1"/>
</dbReference>
<dbReference type="SUPFAM" id="SSF47616">
    <property type="entry name" value="GST C-terminal domain-like"/>
    <property type="match status" value="1"/>
</dbReference>
<dbReference type="InterPro" id="IPR036282">
    <property type="entry name" value="Glutathione-S-Trfase_C_sf"/>
</dbReference>
<evidence type="ECO:0000259" key="2">
    <source>
        <dbReference type="Pfam" id="PF17171"/>
    </source>
</evidence>
<feature type="domain" description="Thioredoxin-like fold" evidence="3">
    <location>
        <begin position="64"/>
        <end position="155"/>
    </location>
</feature>
<dbReference type="Gene3D" id="1.20.1050.10">
    <property type="match status" value="1"/>
</dbReference>
<dbReference type="SFLD" id="SFLDS00019">
    <property type="entry name" value="Glutathione_Transferase_(cytos"/>
    <property type="match status" value="1"/>
</dbReference>
<dbReference type="SUPFAM" id="SSF52833">
    <property type="entry name" value="Thioredoxin-like"/>
    <property type="match status" value="1"/>
</dbReference>
<dbReference type="SFLD" id="SFLDG01200">
    <property type="entry name" value="SUF1.1"/>
    <property type="match status" value="1"/>
</dbReference>
<comment type="similarity">
    <text evidence="1">Belongs to the FAX family.</text>
</comment>
<evidence type="ECO:0000313" key="4">
    <source>
        <dbReference type="EMBL" id="VDN01285.1"/>
    </source>
</evidence>
<dbReference type="AlphaFoldDB" id="A0A0N5CV90"/>
<protein>
    <submittedName>
        <fullName evidence="6">GST_C_6 domain-containing protein</fullName>
    </submittedName>
</protein>
<dbReference type="EMBL" id="UYYF01004280">
    <property type="protein sequence ID" value="VDN01285.1"/>
    <property type="molecule type" value="Genomic_DNA"/>
</dbReference>
<dbReference type="InterPro" id="IPR050931">
    <property type="entry name" value="Mito_Protein_Transport_Metaxin"/>
</dbReference>
<sequence length="278" mass="32856">MQRIRCFQSAEYSTKFISTARSSIIPTLFRSLNNNSKLHTKKWKKDVVYLYQFGRSNSAPNISPFCFKIETWLRANDLTHELKNSWDFLAWKKYLPAIELNGNRLVNSQMIIEELQKYFGLNDEFEEDDHIGIARAVDRMIECNTYYLLLYFILVENLSKFLKVLQPSPVNRWLIHSMGNKVHHMFSNMGIVHPTRNDIINMLVKDIKAIDIVLGDKKFLFGAKPTTPDFTVFGHLSASYYLPFHQPITDILDDEYPRVKRLIERMRQHYYPEWQFSS</sequence>
<dbReference type="Pfam" id="PF17172">
    <property type="entry name" value="GST_N_4"/>
    <property type="match status" value="1"/>
</dbReference>
<dbReference type="InterPro" id="IPR012336">
    <property type="entry name" value="Thioredoxin-like_fold"/>
</dbReference>